<evidence type="ECO:0000313" key="4">
    <source>
        <dbReference type="Proteomes" id="UP000009046"/>
    </source>
</evidence>
<evidence type="ECO:0000256" key="1">
    <source>
        <dbReference type="SAM" id="Coils"/>
    </source>
</evidence>
<name>E0VIZ0_PEDHC</name>
<dbReference type="EnsemblMetazoa" id="PHUM235940-RA">
    <property type="protein sequence ID" value="PHUM235940-PA"/>
    <property type="gene ID" value="PHUM235940"/>
</dbReference>
<evidence type="ECO:0000313" key="2">
    <source>
        <dbReference type="EMBL" id="EEB13346.1"/>
    </source>
</evidence>
<protein>
    <submittedName>
        <fullName evidence="2 3">Uncharacterized protein</fullName>
    </submittedName>
</protein>
<dbReference type="KEGG" id="phu:Phum_PHUM235940"/>
<accession>E0VIZ0</accession>
<organism>
    <name type="scientific">Pediculus humanus subsp. corporis</name>
    <name type="common">Body louse</name>
    <dbReference type="NCBI Taxonomy" id="121224"/>
    <lineage>
        <taxon>Eukaryota</taxon>
        <taxon>Metazoa</taxon>
        <taxon>Ecdysozoa</taxon>
        <taxon>Arthropoda</taxon>
        <taxon>Hexapoda</taxon>
        <taxon>Insecta</taxon>
        <taxon>Pterygota</taxon>
        <taxon>Neoptera</taxon>
        <taxon>Paraneoptera</taxon>
        <taxon>Psocodea</taxon>
        <taxon>Troctomorpha</taxon>
        <taxon>Phthiraptera</taxon>
        <taxon>Anoplura</taxon>
        <taxon>Pediculidae</taxon>
        <taxon>Pediculus</taxon>
    </lineage>
</organism>
<evidence type="ECO:0000313" key="3">
    <source>
        <dbReference type="EnsemblMetazoa" id="PHUM235940-PA"/>
    </source>
</evidence>
<keyword evidence="1" id="KW-0175">Coiled coil</keyword>
<dbReference type="CTD" id="8230213"/>
<dbReference type="HOGENOM" id="CLU_1367684_0_0_1"/>
<feature type="coiled-coil region" evidence="1">
    <location>
        <begin position="87"/>
        <end position="118"/>
    </location>
</feature>
<dbReference type="RefSeq" id="XP_002426084.1">
    <property type="nucleotide sequence ID" value="XM_002426039.1"/>
</dbReference>
<sequence>MDFNQKRLTNLGGRYGSLKDLSPRAKEVTQRLTNATKKSKNQERETQIDVASAPLTKQLCSTVSVQLRQDIDNLMLIHKRLAIEADNSSNRSQYEQMTEEIEKLAAETQQKLNSLTSKLKNNNSMIKNQLSTNASNYLGNNLGLTTHNNVTSGQPPGPPYMMTGGNNPNLITNVDVSRISEMLISVVQQYTENQQNNQKS</sequence>
<dbReference type="VEuPathDB" id="VectorBase:PHUM235940"/>
<dbReference type="EMBL" id="DS235215">
    <property type="protein sequence ID" value="EEB13346.1"/>
    <property type="molecule type" value="Genomic_DNA"/>
</dbReference>
<dbReference type="EMBL" id="AAZO01002738">
    <property type="status" value="NOT_ANNOTATED_CDS"/>
    <property type="molecule type" value="Genomic_DNA"/>
</dbReference>
<keyword evidence="4" id="KW-1185">Reference proteome</keyword>
<reference evidence="2" key="1">
    <citation type="submission" date="2007-04" db="EMBL/GenBank/DDBJ databases">
        <title>Annotation of Pediculus humanus corporis strain USDA.</title>
        <authorList>
            <person name="Kirkness E."/>
            <person name="Hannick L."/>
            <person name="Hass B."/>
            <person name="Bruggner R."/>
            <person name="Lawson D."/>
            <person name="Bidwell S."/>
            <person name="Joardar V."/>
            <person name="Caler E."/>
            <person name="Walenz B."/>
            <person name="Inman J."/>
            <person name="Schobel S."/>
            <person name="Galinsky K."/>
            <person name="Amedeo P."/>
            <person name="Strausberg R."/>
        </authorList>
    </citation>
    <scope>NUCLEOTIDE SEQUENCE</scope>
    <source>
        <strain evidence="2">USDA</strain>
    </source>
</reference>
<dbReference type="InParanoid" id="E0VIZ0"/>
<gene>
    <name evidence="3" type="primary">8230213</name>
    <name evidence="2" type="ORF">Phum_PHUM235940</name>
</gene>
<reference evidence="3" key="3">
    <citation type="submission" date="2020-05" db="UniProtKB">
        <authorList>
            <consortium name="EnsemblMetazoa"/>
        </authorList>
    </citation>
    <scope>IDENTIFICATION</scope>
    <source>
        <strain evidence="3">USDA</strain>
    </source>
</reference>
<reference evidence="2" key="2">
    <citation type="submission" date="2007-04" db="EMBL/GenBank/DDBJ databases">
        <title>The genome of the human body louse.</title>
        <authorList>
            <consortium name="The Human Body Louse Genome Consortium"/>
            <person name="Kirkness E."/>
            <person name="Walenz B."/>
            <person name="Hass B."/>
            <person name="Bruggner R."/>
            <person name="Strausberg R."/>
        </authorList>
    </citation>
    <scope>NUCLEOTIDE SEQUENCE</scope>
    <source>
        <strain evidence="2">USDA</strain>
    </source>
</reference>
<dbReference type="GeneID" id="8230213"/>
<proteinExistence type="predicted"/>
<dbReference type="AlphaFoldDB" id="E0VIZ0"/>
<dbReference type="Proteomes" id="UP000009046">
    <property type="component" value="Unassembled WGS sequence"/>
</dbReference>